<dbReference type="InterPro" id="IPR001767">
    <property type="entry name" value="Hedgehog_Hint"/>
</dbReference>
<dbReference type="EMBL" id="CAACVG010007550">
    <property type="protein sequence ID" value="VEN46029.1"/>
    <property type="molecule type" value="Genomic_DNA"/>
</dbReference>
<dbReference type="InterPro" id="IPR036844">
    <property type="entry name" value="Hint_dom_sf"/>
</dbReference>
<dbReference type="GO" id="GO:0005615">
    <property type="term" value="C:extracellular space"/>
    <property type="evidence" value="ECO:0007669"/>
    <property type="project" value="TreeGrafter"/>
</dbReference>
<evidence type="ECO:0000259" key="20">
    <source>
        <dbReference type="SMART" id="SM00305"/>
    </source>
</evidence>
<dbReference type="FunFam" id="3.30.1380.10:FF:000005">
    <property type="entry name" value="Sonic hedgehog signaling molecule"/>
    <property type="match status" value="1"/>
</dbReference>
<keyword evidence="16" id="KW-0449">Lipoprotein</keyword>
<dbReference type="PROSITE" id="PS50817">
    <property type="entry name" value="INTEIN_N_TER"/>
    <property type="match status" value="1"/>
</dbReference>
<dbReference type="GO" id="GO:0001708">
    <property type="term" value="P:cell fate specification"/>
    <property type="evidence" value="ECO:0007669"/>
    <property type="project" value="TreeGrafter"/>
</dbReference>
<evidence type="ECO:0000256" key="13">
    <source>
        <dbReference type="ARBA" id="ARBA00022837"/>
    </source>
</evidence>
<comment type="function">
    <text evidence="18">The C-terminal part of the hedgehog protein precursor displays an autoproteolysis activity that results in the cleavage of the full-length protein into two parts (N-product and C-product). In addition, the C-terminal part displays a cholesterol transferase activity that results by the covalent attachment of a cholesterol moiety to the C-terminal of the newly generated N-product. Once cleaved, the C-product has no signaling activity and diffuses from the cell.</text>
</comment>
<sequence length="301" mass="34162">MNQWPGVRLVVTEGWDEEGYHPPDSLHYEGRAVDVTTSDRDRAKYGMLARLAVEAGFDWVHYESRGHIHCSVKLESSVGSKFGGCFTANSTVTTPTGFKRLSELQVGDLILAVDFYTRQPLFSEVLLFLDYDPDQKREFLKFTLFSGSTFTVTPNHLLLRSGGFGQVEFAGNVKVGDRLLFNNADILREESVSRIEIVLKKGVYAPLTSAGTVIVDGVAASCYATVDSQQIPHWAYLPFRITSNLRHGMMRIWCVLNRPWRSWSTTSVERQAKQEYVVGVHWYAKLLYTLGEYLIPWRLHN</sequence>
<evidence type="ECO:0000256" key="9">
    <source>
        <dbReference type="ARBA" id="ARBA00022723"/>
    </source>
</evidence>
<dbReference type="InterPro" id="IPR001657">
    <property type="entry name" value="Hedgehog"/>
</dbReference>
<evidence type="ECO:0000256" key="3">
    <source>
        <dbReference type="ARBA" id="ARBA00021970"/>
    </source>
</evidence>
<accession>A0A653CE71</accession>
<keyword evidence="23" id="KW-1185">Reference proteome</keyword>
<dbReference type="PANTHER" id="PTHR11889:SF31">
    <property type="entry name" value="PROTEIN HEDGEHOG"/>
    <property type="match status" value="1"/>
</dbReference>
<keyword evidence="9" id="KW-0479">Metal-binding</keyword>
<evidence type="ECO:0000256" key="8">
    <source>
        <dbReference type="ARBA" id="ARBA00022716"/>
    </source>
</evidence>
<organism evidence="22 23">
    <name type="scientific">Callosobruchus maculatus</name>
    <name type="common">Southern cowpea weevil</name>
    <name type="synonym">Pulse bruchid</name>
    <dbReference type="NCBI Taxonomy" id="64391"/>
    <lineage>
        <taxon>Eukaryota</taxon>
        <taxon>Metazoa</taxon>
        <taxon>Ecdysozoa</taxon>
        <taxon>Arthropoda</taxon>
        <taxon>Hexapoda</taxon>
        <taxon>Insecta</taxon>
        <taxon>Pterygota</taxon>
        <taxon>Neoptera</taxon>
        <taxon>Endopterygota</taxon>
        <taxon>Coleoptera</taxon>
        <taxon>Polyphaga</taxon>
        <taxon>Cucujiformia</taxon>
        <taxon>Chrysomeloidea</taxon>
        <taxon>Chrysomelidae</taxon>
        <taxon>Bruchinae</taxon>
        <taxon>Bruchini</taxon>
        <taxon>Callosobruchus</taxon>
    </lineage>
</organism>
<keyword evidence="4" id="KW-0217">Developmental protein</keyword>
<keyword evidence="10" id="KW-0732">Signal</keyword>
<evidence type="ECO:0000256" key="5">
    <source>
        <dbReference type="ARBA" id="ARBA00022475"/>
    </source>
</evidence>
<dbReference type="OrthoDB" id="5212at2759"/>
<evidence type="ECO:0000259" key="21">
    <source>
        <dbReference type="SMART" id="SM00306"/>
    </source>
</evidence>
<dbReference type="GO" id="GO:0005113">
    <property type="term" value="F:patched binding"/>
    <property type="evidence" value="ECO:0007669"/>
    <property type="project" value="TreeGrafter"/>
</dbReference>
<dbReference type="GO" id="GO:0016540">
    <property type="term" value="P:protein autoprocessing"/>
    <property type="evidence" value="ECO:0007669"/>
    <property type="project" value="InterPro"/>
</dbReference>
<dbReference type="PANTHER" id="PTHR11889">
    <property type="entry name" value="HEDGEHOG"/>
    <property type="match status" value="1"/>
</dbReference>
<evidence type="ECO:0000256" key="1">
    <source>
        <dbReference type="ARBA" id="ARBA00004193"/>
    </source>
</evidence>
<keyword evidence="13" id="KW-0106">Calcium</keyword>
<dbReference type="InterPro" id="IPR009045">
    <property type="entry name" value="Zn_M74/Hedgehog-like"/>
</dbReference>
<dbReference type="InterPro" id="IPR000320">
    <property type="entry name" value="Hedgehog_signalling_dom"/>
</dbReference>
<evidence type="ECO:0000256" key="6">
    <source>
        <dbReference type="ARBA" id="ARBA00022670"/>
    </source>
</evidence>
<dbReference type="InterPro" id="IPR006141">
    <property type="entry name" value="Intein_N"/>
</dbReference>
<comment type="subcellular location">
    <subcellularLocation>
        <location evidence="1">Cell membrane</location>
        <topology evidence="1">Lipid-anchor</topology>
    </subcellularLocation>
</comment>
<keyword evidence="6" id="KW-0645">Protease</keyword>
<dbReference type="GO" id="GO:0005509">
    <property type="term" value="F:calcium ion binding"/>
    <property type="evidence" value="ECO:0007669"/>
    <property type="project" value="TreeGrafter"/>
</dbReference>
<keyword evidence="8" id="KW-0709">Segmentation polarity protein</keyword>
<evidence type="ECO:0000256" key="11">
    <source>
        <dbReference type="ARBA" id="ARBA00022801"/>
    </source>
</evidence>
<dbReference type="SUPFAM" id="SSF55166">
    <property type="entry name" value="Hedgehog/DD-peptidase"/>
    <property type="match status" value="1"/>
</dbReference>
<dbReference type="GO" id="GO:0005886">
    <property type="term" value="C:plasma membrane"/>
    <property type="evidence" value="ECO:0007669"/>
    <property type="project" value="UniProtKB-SubCell"/>
</dbReference>
<evidence type="ECO:0000256" key="7">
    <source>
        <dbReference type="ARBA" id="ARBA00022679"/>
    </source>
</evidence>
<reference evidence="22 23" key="1">
    <citation type="submission" date="2019-01" db="EMBL/GenBank/DDBJ databases">
        <authorList>
            <person name="Sayadi A."/>
        </authorList>
    </citation>
    <scope>NUCLEOTIDE SEQUENCE [LARGE SCALE GENOMIC DNA]</scope>
</reference>
<dbReference type="PRINTS" id="PR00632">
    <property type="entry name" value="SONICHHOG"/>
</dbReference>
<evidence type="ECO:0000256" key="15">
    <source>
        <dbReference type="ARBA" id="ARBA00023139"/>
    </source>
</evidence>
<evidence type="ECO:0000256" key="14">
    <source>
        <dbReference type="ARBA" id="ARBA00023136"/>
    </source>
</evidence>
<dbReference type="GO" id="GO:0009653">
    <property type="term" value="P:anatomical structure morphogenesis"/>
    <property type="evidence" value="ECO:0007669"/>
    <property type="project" value="UniProtKB-KW"/>
</dbReference>
<evidence type="ECO:0000313" key="23">
    <source>
        <dbReference type="Proteomes" id="UP000410492"/>
    </source>
</evidence>
<keyword evidence="17" id="KW-0504">Morphogen</keyword>
<feature type="domain" description="Hint" evidence="21">
    <location>
        <begin position="83"/>
        <end position="183"/>
    </location>
</feature>
<keyword evidence="15" id="KW-0564">Palmitate</keyword>
<evidence type="ECO:0000256" key="18">
    <source>
        <dbReference type="ARBA" id="ARBA00045369"/>
    </source>
</evidence>
<dbReference type="GO" id="GO:0007267">
    <property type="term" value="P:cell-cell signaling"/>
    <property type="evidence" value="ECO:0007669"/>
    <property type="project" value="InterPro"/>
</dbReference>
<evidence type="ECO:0000313" key="22">
    <source>
        <dbReference type="EMBL" id="VEN46029.1"/>
    </source>
</evidence>
<dbReference type="Pfam" id="PF01085">
    <property type="entry name" value="HH_signal"/>
    <property type="match status" value="1"/>
</dbReference>
<dbReference type="InterPro" id="IPR003587">
    <property type="entry name" value="Hint_dom_N"/>
</dbReference>
<dbReference type="Gene3D" id="2.170.16.10">
    <property type="entry name" value="Hedgehog/Intein (Hint) domain"/>
    <property type="match status" value="1"/>
</dbReference>
<dbReference type="SMART" id="SM00306">
    <property type="entry name" value="HintN"/>
    <property type="match status" value="1"/>
</dbReference>
<proteinExistence type="inferred from homology"/>
<dbReference type="GO" id="GO:0007224">
    <property type="term" value="P:smoothened signaling pathway"/>
    <property type="evidence" value="ECO:0007669"/>
    <property type="project" value="TreeGrafter"/>
</dbReference>
<evidence type="ECO:0000256" key="16">
    <source>
        <dbReference type="ARBA" id="ARBA00023288"/>
    </source>
</evidence>
<evidence type="ECO:0000256" key="2">
    <source>
        <dbReference type="ARBA" id="ARBA00010649"/>
    </source>
</evidence>
<dbReference type="AlphaFoldDB" id="A0A653CE71"/>
<dbReference type="GO" id="GO:0048731">
    <property type="term" value="P:system development"/>
    <property type="evidence" value="ECO:0007669"/>
    <property type="project" value="UniProtKB-ARBA"/>
</dbReference>
<gene>
    <name evidence="22" type="ORF">CALMAC_LOCUS8266</name>
</gene>
<dbReference type="SUPFAM" id="SSF51294">
    <property type="entry name" value="Hedgehog/intein (Hint) domain"/>
    <property type="match status" value="1"/>
</dbReference>
<keyword evidence="12" id="KW-0068">Autocatalytic cleavage</keyword>
<keyword evidence="5" id="KW-1003">Cell membrane</keyword>
<keyword evidence="14" id="KW-0472">Membrane</keyword>
<dbReference type="CDD" id="cd00081">
    <property type="entry name" value="Hint"/>
    <property type="match status" value="1"/>
</dbReference>
<dbReference type="GO" id="GO:0008233">
    <property type="term" value="F:peptidase activity"/>
    <property type="evidence" value="ECO:0007669"/>
    <property type="project" value="UniProtKB-KW"/>
</dbReference>
<dbReference type="Gene3D" id="3.30.1380.10">
    <property type="match status" value="1"/>
</dbReference>
<dbReference type="GO" id="GO:0016015">
    <property type="term" value="F:morphogen activity"/>
    <property type="evidence" value="ECO:0007669"/>
    <property type="project" value="UniProtKB-KW"/>
</dbReference>
<dbReference type="Proteomes" id="UP000410492">
    <property type="component" value="Unassembled WGS sequence"/>
</dbReference>
<dbReference type="GO" id="GO:0016740">
    <property type="term" value="F:transferase activity"/>
    <property type="evidence" value="ECO:0007669"/>
    <property type="project" value="UniProtKB-KW"/>
</dbReference>
<keyword evidence="11" id="KW-0378">Hydrolase</keyword>
<evidence type="ECO:0000256" key="10">
    <source>
        <dbReference type="ARBA" id="ARBA00022729"/>
    </source>
</evidence>
<evidence type="ECO:0000256" key="17">
    <source>
        <dbReference type="ARBA" id="ARBA00023301"/>
    </source>
</evidence>
<dbReference type="InterPro" id="IPR003586">
    <property type="entry name" value="Hint_dom_C"/>
</dbReference>
<evidence type="ECO:0000256" key="12">
    <source>
        <dbReference type="ARBA" id="ARBA00022813"/>
    </source>
</evidence>
<evidence type="ECO:0000256" key="19">
    <source>
        <dbReference type="ARBA" id="ARBA00048589"/>
    </source>
</evidence>
<dbReference type="InterPro" id="IPR050387">
    <property type="entry name" value="Hedgehog_Signaling"/>
</dbReference>
<comment type="similarity">
    <text evidence="2">Belongs to the hedgehog family.</text>
</comment>
<dbReference type="GO" id="GO:0016539">
    <property type="term" value="P:intein-mediated protein splicing"/>
    <property type="evidence" value="ECO:0007669"/>
    <property type="project" value="InterPro"/>
</dbReference>
<dbReference type="GO" id="GO:0007367">
    <property type="term" value="P:segment polarity determination"/>
    <property type="evidence" value="ECO:0007669"/>
    <property type="project" value="UniProtKB-KW"/>
</dbReference>
<evidence type="ECO:0000256" key="4">
    <source>
        <dbReference type="ARBA" id="ARBA00022473"/>
    </source>
</evidence>
<protein>
    <recommendedName>
        <fullName evidence="3">Protein hedgehog</fullName>
    </recommendedName>
</protein>
<feature type="domain" description="Hint" evidence="20">
    <location>
        <begin position="183"/>
        <end position="228"/>
    </location>
</feature>
<dbReference type="Pfam" id="PF01079">
    <property type="entry name" value="Hint"/>
    <property type="match status" value="1"/>
</dbReference>
<dbReference type="GO" id="GO:0010468">
    <property type="term" value="P:regulation of gene expression"/>
    <property type="evidence" value="ECO:0007669"/>
    <property type="project" value="TreeGrafter"/>
</dbReference>
<dbReference type="SMART" id="SM00305">
    <property type="entry name" value="HintC"/>
    <property type="match status" value="1"/>
</dbReference>
<comment type="catalytic activity">
    <reaction evidence="19">
        <text>glycyl-L-cysteinyl-[protein] + cholesterol + H(+) = [protein]-C-terminal glycyl cholesterol ester + N-terminal L-cysteinyl-[protein]</text>
        <dbReference type="Rhea" id="RHEA:59504"/>
        <dbReference type="Rhea" id="RHEA-COMP:12707"/>
        <dbReference type="Rhea" id="RHEA-COMP:15369"/>
        <dbReference type="Rhea" id="RHEA-COMP:15374"/>
        <dbReference type="ChEBI" id="CHEBI:15378"/>
        <dbReference type="ChEBI" id="CHEBI:16113"/>
        <dbReference type="ChEBI" id="CHEBI:65250"/>
        <dbReference type="ChEBI" id="CHEBI:143135"/>
        <dbReference type="ChEBI" id="CHEBI:143140"/>
    </reaction>
    <physiologicalReaction direction="left-to-right" evidence="19">
        <dbReference type="Rhea" id="RHEA:59505"/>
    </physiologicalReaction>
</comment>
<name>A0A653CE71_CALMS</name>
<keyword evidence="7" id="KW-0808">Transferase</keyword>